<keyword evidence="6 7" id="KW-0472">Membrane</keyword>
<keyword evidence="10" id="KW-1185">Reference proteome</keyword>
<dbReference type="PANTHER" id="PTHR30193:SF37">
    <property type="entry name" value="INNER MEMBRANE ABC TRANSPORTER PERMEASE PROTEIN YCJO"/>
    <property type="match status" value="1"/>
</dbReference>
<feature type="transmembrane region" description="Helical" evidence="7">
    <location>
        <begin position="85"/>
        <end position="108"/>
    </location>
</feature>
<dbReference type="CDD" id="cd06261">
    <property type="entry name" value="TM_PBP2"/>
    <property type="match status" value="1"/>
</dbReference>
<dbReference type="InterPro" id="IPR051393">
    <property type="entry name" value="ABC_transporter_permease"/>
</dbReference>
<organism evidence="9 10">
    <name type="scientific">Cohnella silvisoli</name>
    <dbReference type="NCBI Taxonomy" id="2873699"/>
    <lineage>
        <taxon>Bacteria</taxon>
        <taxon>Bacillati</taxon>
        <taxon>Bacillota</taxon>
        <taxon>Bacilli</taxon>
        <taxon>Bacillales</taxon>
        <taxon>Paenibacillaceae</taxon>
        <taxon>Cohnella</taxon>
    </lineage>
</organism>
<dbReference type="Proteomes" id="UP001493487">
    <property type="component" value="Unassembled WGS sequence"/>
</dbReference>
<sequence>MNHTSNLQTRIKRHYRNRKMQSHLWGYFFLLPQMIVILLFALYPILQGLSLSFFEYSVAGSTWVGAQNFIAMLKDDVFWIALRNTTIYTILIVPGGLVVALILSWIIFPLSPKTQSFFKAAYYLPSVLAGVVLALVWKWILDPDIGLLNYLLSFIHLGPYPWLSHPDTALVSLAMMSILGGQGASIIIILANMGAIPESLYESARIDGGNPWHLFRFITIPMLKPTILYLLVIGVISSYQVFDTIYIMTGGGPYYSTTTIAYLIYSSAFDEFEFGRASATATVLFIIIFILSMIQFYFFREDKK</sequence>
<accession>A0ABV1L142</accession>
<feature type="transmembrane region" description="Helical" evidence="7">
    <location>
        <begin position="214"/>
        <end position="239"/>
    </location>
</feature>
<evidence type="ECO:0000256" key="3">
    <source>
        <dbReference type="ARBA" id="ARBA00022475"/>
    </source>
</evidence>
<comment type="similarity">
    <text evidence="7">Belongs to the binding-protein-dependent transport system permease family.</text>
</comment>
<comment type="caution">
    <text evidence="9">The sequence shown here is derived from an EMBL/GenBank/DDBJ whole genome shotgun (WGS) entry which is preliminary data.</text>
</comment>
<dbReference type="Gene3D" id="1.10.3720.10">
    <property type="entry name" value="MetI-like"/>
    <property type="match status" value="1"/>
</dbReference>
<reference evidence="9 10" key="1">
    <citation type="journal article" date="2023" name="Genome Announc.">
        <title>Pan-Genome Analyses of the Genus Cohnella and Proposal of the Novel Species Cohnella silvisoli sp. nov., Isolated from Forest Soil.</title>
        <authorList>
            <person name="Wang C."/>
            <person name="Mao L."/>
            <person name="Bao G."/>
            <person name="Zhu H."/>
        </authorList>
    </citation>
    <scope>NUCLEOTIDE SEQUENCE [LARGE SCALE GENOMIC DNA]</scope>
    <source>
        <strain evidence="9 10">NL03-T5-1</strain>
    </source>
</reference>
<evidence type="ECO:0000313" key="9">
    <source>
        <dbReference type="EMBL" id="MEQ4485777.1"/>
    </source>
</evidence>
<dbReference type="Pfam" id="PF00528">
    <property type="entry name" value="BPD_transp_1"/>
    <property type="match status" value="1"/>
</dbReference>
<gene>
    <name evidence="9" type="ORF">QJS35_25690</name>
</gene>
<evidence type="ECO:0000259" key="8">
    <source>
        <dbReference type="PROSITE" id="PS50928"/>
    </source>
</evidence>
<feature type="transmembrane region" description="Helical" evidence="7">
    <location>
        <begin position="24"/>
        <end position="46"/>
    </location>
</feature>
<feature type="transmembrane region" description="Helical" evidence="7">
    <location>
        <begin position="120"/>
        <end position="140"/>
    </location>
</feature>
<dbReference type="EMBL" id="JASKHM010000017">
    <property type="protein sequence ID" value="MEQ4485777.1"/>
    <property type="molecule type" value="Genomic_DNA"/>
</dbReference>
<evidence type="ECO:0000256" key="2">
    <source>
        <dbReference type="ARBA" id="ARBA00022448"/>
    </source>
</evidence>
<dbReference type="SUPFAM" id="SSF161098">
    <property type="entry name" value="MetI-like"/>
    <property type="match status" value="1"/>
</dbReference>
<evidence type="ECO:0000256" key="6">
    <source>
        <dbReference type="ARBA" id="ARBA00023136"/>
    </source>
</evidence>
<dbReference type="RefSeq" id="WP_232188694.1">
    <property type="nucleotide sequence ID" value="NZ_JAIOAP010000016.1"/>
</dbReference>
<feature type="domain" description="ABC transmembrane type-1" evidence="8">
    <location>
        <begin position="82"/>
        <end position="295"/>
    </location>
</feature>
<protein>
    <submittedName>
        <fullName evidence="9">Sugar ABC transporter permease</fullName>
    </submittedName>
</protein>
<evidence type="ECO:0000256" key="1">
    <source>
        <dbReference type="ARBA" id="ARBA00004651"/>
    </source>
</evidence>
<keyword evidence="2 7" id="KW-0813">Transport</keyword>
<keyword evidence="5 7" id="KW-1133">Transmembrane helix</keyword>
<name>A0ABV1L142_9BACL</name>
<keyword evidence="4 7" id="KW-0812">Transmembrane</keyword>
<comment type="subcellular location">
    <subcellularLocation>
        <location evidence="1 7">Cell membrane</location>
        <topology evidence="1 7">Multi-pass membrane protein</topology>
    </subcellularLocation>
</comment>
<feature type="transmembrane region" description="Helical" evidence="7">
    <location>
        <begin position="169"/>
        <end position="193"/>
    </location>
</feature>
<evidence type="ECO:0000256" key="5">
    <source>
        <dbReference type="ARBA" id="ARBA00022989"/>
    </source>
</evidence>
<dbReference type="PROSITE" id="PS50928">
    <property type="entry name" value="ABC_TM1"/>
    <property type="match status" value="1"/>
</dbReference>
<evidence type="ECO:0000256" key="4">
    <source>
        <dbReference type="ARBA" id="ARBA00022692"/>
    </source>
</evidence>
<dbReference type="InterPro" id="IPR000515">
    <property type="entry name" value="MetI-like"/>
</dbReference>
<dbReference type="InterPro" id="IPR035906">
    <property type="entry name" value="MetI-like_sf"/>
</dbReference>
<evidence type="ECO:0000313" key="10">
    <source>
        <dbReference type="Proteomes" id="UP001493487"/>
    </source>
</evidence>
<proteinExistence type="inferred from homology"/>
<evidence type="ECO:0000256" key="7">
    <source>
        <dbReference type="RuleBase" id="RU363032"/>
    </source>
</evidence>
<keyword evidence="3" id="KW-1003">Cell membrane</keyword>
<dbReference type="PANTHER" id="PTHR30193">
    <property type="entry name" value="ABC TRANSPORTER PERMEASE PROTEIN"/>
    <property type="match status" value="1"/>
</dbReference>
<feature type="transmembrane region" description="Helical" evidence="7">
    <location>
        <begin position="277"/>
        <end position="298"/>
    </location>
</feature>